<sequence>MEIACFYHVPMLSMEKEMIRQWELQMEWWDDFCLFLNRKPALVETVMKINIKADLRPTVKYNTLMMIYKYMKMSKETDNLVLLTLVCIRIQVKRVEAFTIAPKSILDIVRHRQKSAANLTEKDVNDLEIHILETLNFEINFVSVFEFVELYSACFWNLASERLNLESKIFMKTAEQVCDVLYLSASYLMKQKDPKLLSCAIIACASEVKCGKKLAALNCWCKYWERKIISVIE</sequence>
<evidence type="ECO:0000313" key="2">
    <source>
        <dbReference type="EMBL" id="KAF0984412.1"/>
    </source>
</evidence>
<dbReference type="InterPro" id="IPR036915">
    <property type="entry name" value="Cyclin-like_sf"/>
</dbReference>
<organism evidence="2 3">
    <name type="scientific">Naegleria fowleri</name>
    <name type="common">Brain eating amoeba</name>
    <dbReference type="NCBI Taxonomy" id="5763"/>
    <lineage>
        <taxon>Eukaryota</taxon>
        <taxon>Discoba</taxon>
        <taxon>Heterolobosea</taxon>
        <taxon>Tetramitia</taxon>
        <taxon>Eutetramitia</taxon>
        <taxon>Vahlkampfiidae</taxon>
        <taxon>Naegleria</taxon>
    </lineage>
</organism>
<dbReference type="VEuPathDB" id="AmoebaDB:NF0099280"/>
<dbReference type="Gene3D" id="1.10.472.10">
    <property type="entry name" value="Cyclin-like"/>
    <property type="match status" value="2"/>
</dbReference>
<gene>
    <name evidence="2" type="ORF">FDP41_000311</name>
</gene>
<dbReference type="AlphaFoldDB" id="A0A6A5CBI6"/>
<feature type="domain" description="Cyclin N-terminal" evidence="1">
    <location>
        <begin position="40"/>
        <end position="140"/>
    </location>
</feature>
<dbReference type="OrthoDB" id="10299875at2759"/>
<dbReference type="GeneID" id="68107529"/>
<accession>A0A6A5CBI6</accession>
<dbReference type="Proteomes" id="UP000444721">
    <property type="component" value="Unassembled WGS sequence"/>
</dbReference>
<comment type="caution">
    <text evidence="2">The sequence shown here is derived from an EMBL/GenBank/DDBJ whole genome shotgun (WGS) entry which is preliminary data.</text>
</comment>
<protein>
    <recommendedName>
        <fullName evidence="1">Cyclin N-terminal domain-containing protein</fullName>
    </recommendedName>
</protein>
<proteinExistence type="predicted"/>
<dbReference type="SUPFAM" id="SSF47954">
    <property type="entry name" value="Cyclin-like"/>
    <property type="match status" value="1"/>
</dbReference>
<dbReference type="Pfam" id="PF00134">
    <property type="entry name" value="Cyclin_N"/>
    <property type="match status" value="1"/>
</dbReference>
<dbReference type="EMBL" id="VFQX01000002">
    <property type="protein sequence ID" value="KAF0984412.1"/>
    <property type="molecule type" value="Genomic_DNA"/>
</dbReference>
<dbReference type="RefSeq" id="XP_044569125.1">
    <property type="nucleotide sequence ID" value="XM_044706378.1"/>
</dbReference>
<evidence type="ECO:0000313" key="3">
    <source>
        <dbReference type="Proteomes" id="UP000444721"/>
    </source>
</evidence>
<dbReference type="VEuPathDB" id="AmoebaDB:NfTy_000240"/>
<evidence type="ECO:0000259" key="1">
    <source>
        <dbReference type="Pfam" id="PF00134"/>
    </source>
</evidence>
<dbReference type="VEuPathDB" id="AmoebaDB:FDP41_000311"/>
<keyword evidence="3" id="KW-1185">Reference proteome</keyword>
<dbReference type="InterPro" id="IPR006671">
    <property type="entry name" value="Cyclin_N"/>
</dbReference>
<reference evidence="2 3" key="1">
    <citation type="journal article" date="2019" name="Sci. Rep.">
        <title>Nanopore sequencing improves the draft genome of the human pathogenic amoeba Naegleria fowleri.</title>
        <authorList>
            <person name="Liechti N."/>
            <person name="Schurch N."/>
            <person name="Bruggmann R."/>
            <person name="Wittwer M."/>
        </authorList>
    </citation>
    <scope>NUCLEOTIDE SEQUENCE [LARGE SCALE GENOMIC DNA]</scope>
    <source>
        <strain evidence="2 3">ATCC 30894</strain>
    </source>
</reference>
<name>A0A6A5CBI6_NAEFO</name>